<comment type="similarity">
    <text evidence="1 9">Belongs to the guanylate kinase family.</text>
</comment>
<keyword evidence="9" id="KW-0963">Cytoplasm</keyword>
<dbReference type="SUPFAM" id="SSF52540">
    <property type="entry name" value="P-loop containing nucleoside triphosphate hydrolases"/>
    <property type="match status" value="1"/>
</dbReference>
<keyword evidence="4 9" id="KW-0808">Transferase</keyword>
<evidence type="ECO:0000256" key="3">
    <source>
        <dbReference type="ARBA" id="ARBA00016296"/>
    </source>
</evidence>
<dbReference type="EC" id="2.7.4.8" evidence="2 9"/>
<proteinExistence type="inferred from homology"/>
<keyword evidence="7 9" id="KW-0067">ATP-binding</keyword>
<dbReference type="Gene3D" id="3.40.50.300">
    <property type="entry name" value="P-loop containing nucleotide triphosphate hydrolases"/>
    <property type="match status" value="1"/>
</dbReference>
<dbReference type="KEGG" id="wca:WEOB_134"/>
<evidence type="ECO:0000256" key="9">
    <source>
        <dbReference type="HAMAP-Rule" id="MF_00328"/>
    </source>
</evidence>
<evidence type="ECO:0000256" key="2">
    <source>
        <dbReference type="ARBA" id="ARBA00012961"/>
    </source>
</evidence>
<evidence type="ECO:0000256" key="6">
    <source>
        <dbReference type="ARBA" id="ARBA00022777"/>
    </source>
</evidence>
<protein>
    <recommendedName>
        <fullName evidence="3 9">Guanylate kinase</fullName>
        <ecNumber evidence="2 9">2.7.4.8</ecNumber>
    </recommendedName>
    <alternativeName>
        <fullName evidence="8 9">GMP kinase</fullName>
    </alternativeName>
</protein>
<sequence>MFGTLYIVSAPSGVGKTSLLHNICANKLICDITLSISYTTREMRLGEFHKKHYFFVSKQKFKDMIRNNFFLEYAKVFDNYYGTSKAEIRDFLSSGMDVLLDIDWQGAQQIRYSVPNSCSIFIFPPSIKELNRRLYRRKKDDKIIIKKRMLQAVKEMNHYMEYDYLIFNDCFDVALRDLRIIIESERLRVDRQKLFHGNLIKELLKKLN</sequence>
<comment type="function">
    <text evidence="9">Essential for recycling GMP and indirectly, cGMP.</text>
</comment>
<dbReference type="GO" id="GO:0004385">
    <property type="term" value="F:GMP kinase activity"/>
    <property type="evidence" value="ECO:0007669"/>
    <property type="project" value="UniProtKB-UniRule"/>
</dbReference>
<accession>A0A0H5BWP2</accession>
<evidence type="ECO:0000313" key="12">
    <source>
        <dbReference type="Proteomes" id="UP000242753"/>
    </source>
</evidence>
<evidence type="ECO:0000256" key="1">
    <source>
        <dbReference type="ARBA" id="ARBA00005790"/>
    </source>
</evidence>
<evidence type="ECO:0000256" key="4">
    <source>
        <dbReference type="ARBA" id="ARBA00022679"/>
    </source>
</evidence>
<dbReference type="PROSITE" id="PS50052">
    <property type="entry name" value="GUANYLATE_KINASE_2"/>
    <property type="match status" value="1"/>
</dbReference>
<feature type="domain" description="Guanylate kinase-like" evidence="10">
    <location>
        <begin position="3"/>
        <end position="183"/>
    </location>
</feature>
<evidence type="ECO:0000256" key="8">
    <source>
        <dbReference type="ARBA" id="ARBA00030128"/>
    </source>
</evidence>
<dbReference type="InterPro" id="IPR017665">
    <property type="entry name" value="Guanylate_kinase"/>
</dbReference>
<evidence type="ECO:0000313" key="11">
    <source>
        <dbReference type="EMBL" id="CEN32088.1"/>
    </source>
</evidence>
<dbReference type="AlphaFoldDB" id="A0A0H5BWP2"/>
<dbReference type="NCBIfam" id="TIGR03263">
    <property type="entry name" value="guanyl_kin"/>
    <property type="match status" value="1"/>
</dbReference>
<evidence type="ECO:0000256" key="5">
    <source>
        <dbReference type="ARBA" id="ARBA00022741"/>
    </source>
</evidence>
<dbReference type="PANTHER" id="PTHR23117">
    <property type="entry name" value="GUANYLATE KINASE-RELATED"/>
    <property type="match status" value="1"/>
</dbReference>
<dbReference type="RefSeq" id="WP_420885188.1">
    <property type="nucleotide sequence ID" value="NZ_LN774881.1"/>
</dbReference>
<dbReference type="CDD" id="cd00071">
    <property type="entry name" value="GMPK"/>
    <property type="match status" value="1"/>
</dbReference>
<keyword evidence="12" id="KW-1185">Reference proteome</keyword>
<dbReference type="InterPro" id="IPR027417">
    <property type="entry name" value="P-loop_NTPase"/>
</dbReference>
<dbReference type="FunFam" id="3.30.63.10:FF:000002">
    <property type="entry name" value="Guanylate kinase 1"/>
    <property type="match status" value="1"/>
</dbReference>
<dbReference type="InterPro" id="IPR008145">
    <property type="entry name" value="GK/Ca_channel_bsu"/>
</dbReference>
<dbReference type="GO" id="GO:0005829">
    <property type="term" value="C:cytosol"/>
    <property type="evidence" value="ECO:0007669"/>
    <property type="project" value="TreeGrafter"/>
</dbReference>
<evidence type="ECO:0000256" key="7">
    <source>
        <dbReference type="ARBA" id="ARBA00022840"/>
    </source>
</evidence>
<reference evidence="12" key="1">
    <citation type="submission" date="2015-01" db="EMBL/GenBank/DDBJ databases">
        <authorList>
            <person name="Manzano-Marin A."/>
            <person name="Manzano-Marin A."/>
        </authorList>
    </citation>
    <scope>NUCLEOTIDE SEQUENCE [LARGE SCALE GENOMIC DNA]</scope>
    <source>
        <strain evidence="12">obscurior</strain>
    </source>
</reference>
<dbReference type="GO" id="GO:0005524">
    <property type="term" value="F:ATP binding"/>
    <property type="evidence" value="ECO:0007669"/>
    <property type="project" value="UniProtKB-UniRule"/>
</dbReference>
<dbReference type="Proteomes" id="UP000242753">
    <property type="component" value="Chromosome I"/>
</dbReference>
<comment type="subcellular location">
    <subcellularLocation>
        <location evidence="9">Cytoplasm</location>
    </subcellularLocation>
</comment>
<keyword evidence="5 9" id="KW-0547">Nucleotide-binding</keyword>
<dbReference type="EMBL" id="LN774881">
    <property type="protein sequence ID" value="CEN32088.1"/>
    <property type="molecule type" value="Genomic_DNA"/>
</dbReference>
<dbReference type="SMART" id="SM00072">
    <property type="entry name" value="GuKc"/>
    <property type="match status" value="1"/>
</dbReference>
<dbReference type="PANTHER" id="PTHR23117:SF13">
    <property type="entry name" value="GUANYLATE KINASE"/>
    <property type="match status" value="1"/>
</dbReference>
<dbReference type="Gene3D" id="3.30.63.10">
    <property type="entry name" value="Guanylate Kinase phosphate binding domain"/>
    <property type="match status" value="1"/>
</dbReference>
<name>A0A0H5BWP2_9ENTR</name>
<feature type="binding site" evidence="9">
    <location>
        <begin position="10"/>
        <end position="17"/>
    </location>
    <ligand>
        <name>ATP</name>
        <dbReference type="ChEBI" id="CHEBI:30616"/>
    </ligand>
</feature>
<dbReference type="PATRIC" id="fig|1594731.3.peg.122"/>
<dbReference type="STRING" id="1594731.WEOB_134"/>
<dbReference type="InterPro" id="IPR008144">
    <property type="entry name" value="Guanylate_kin-like_dom"/>
</dbReference>
<organism evidence="11 12">
    <name type="scientific">Candidatus Westeberhardia cardiocondylae</name>
    <dbReference type="NCBI Taxonomy" id="1594731"/>
    <lineage>
        <taxon>Bacteria</taxon>
        <taxon>Pseudomonadati</taxon>
        <taxon>Pseudomonadota</taxon>
        <taxon>Gammaproteobacteria</taxon>
        <taxon>Enterobacterales</taxon>
        <taxon>Enterobacteriaceae</taxon>
        <taxon>ant endosymbionts</taxon>
        <taxon>Candidatus Westeberhardia</taxon>
    </lineage>
</organism>
<comment type="catalytic activity">
    <reaction evidence="9">
        <text>GMP + ATP = GDP + ADP</text>
        <dbReference type="Rhea" id="RHEA:20780"/>
        <dbReference type="ChEBI" id="CHEBI:30616"/>
        <dbReference type="ChEBI" id="CHEBI:58115"/>
        <dbReference type="ChEBI" id="CHEBI:58189"/>
        <dbReference type="ChEBI" id="CHEBI:456216"/>
        <dbReference type="EC" id="2.7.4.8"/>
    </reaction>
</comment>
<gene>
    <name evidence="9 11" type="primary">gmk</name>
    <name evidence="11" type="ORF">WEOB_134</name>
</gene>
<evidence type="ECO:0000259" key="10">
    <source>
        <dbReference type="PROSITE" id="PS50052"/>
    </source>
</evidence>
<dbReference type="HAMAP" id="MF_00328">
    <property type="entry name" value="Guanylate_kinase"/>
    <property type="match status" value="1"/>
</dbReference>
<keyword evidence="6 9" id="KW-0418">Kinase</keyword>
<dbReference type="Pfam" id="PF00625">
    <property type="entry name" value="Guanylate_kin"/>
    <property type="match status" value="1"/>
</dbReference>